<evidence type="ECO:0000313" key="2">
    <source>
        <dbReference type="EMBL" id="CAF4449222.1"/>
    </source>
</evidence>
<comment type="caution">
    <text evidence="1">The sequence shown here is derived from an EMBL/GenBank/DDBJ whole genome shotgun (WGS) entry which is preliminary data.</text>
</comment>
<reference evidence="1" key="1">
    <citation type="submission" date="2021-02" db="EMBL/GenBank/DDBJ databases">
        <authorList>
            <person name="Nowell W R."/>
        </authorList>
    </citation>
    <scope>NUCLEOTIDE SEQUENCE</scope>
</reference>
<evidence type="ECO:0000313" key="1">
    <source>
        <dbReference type="EMBL" id="CAF1626339.1"/>
    </source>
</evidence>
<accession>A0A8S2G550</accession>
<protein>
    <submittedName>
        <fullName evidence="1">Uncharacterized protein</fullName>
    </submittedName>
</protein>
<proteinExistence type="predicted"/>
<feature type="non-terminal residue" evidence="1">
    <location>
        <position position="1"/>
    </location>
</feature>
<dbReference type="Proteomes" id="UP000682733">
    <property type="component" value="Unassembled WGS sequence"/>
</dbReference>
<dbReference type="AlphaFoldDB" id="A0A8S2G550"/>
<organism evidence="1 3">
    <name type="scientific">Didymodactylos carnosus</name>
    <dbReference type="NCBI Taxonomy" id="1234261"/>
    <lineage>
        <taxon>Eukaryota</taxon>
        <taxon>Metazoa</taxon>
        <taxon>Spiralia</taxon>
        <taxon>Gnathifera</taxon>
        <taxon>Rotifera</taxon>
        <taxon>Eurotatoria</taxon>
        <taxon>Bdelloidea</taxon>
        <taxon>Philodinida</taxon>
        <taxon>Philodinidae</taxon>
        <taxon>Didymodactylos</taxon>
    </lineage>
</organism>
<sequence>ATCEQNFGTMSIEDKTSEEAAKWNEVPKTTQIFESKSMEHISNEKSAFFQSEVPYGISEQVD</sequence>
<evidence type="ECO:0000313" key="3">
    <source>
        <dbReference type="Proteomes" id="UP000677228"/>
    </source>
</evidence>
<dbReference type="EMBL" id="CAJNOK010057442">
    <property type="protein sequence ID" value="CAF1626339.1"/>
    <property type="molecule type" value="Genomic_DNA"/>
</dbReference>
<name>A0A8S2G550_9BILA</name>
<dbReference type="Proteomes" id="UP000677228">
    <property type="component" value="Unassembled WGS sequence"/>
</dbReference>
<dbReference type="EMBL" id="CAJOBA010082699">
    <property type="protein sequence ID" value="CAF4449222.1"/>
    <property type="molecule type" value="Genomic_DNA"/>
</dbReference>
<gene>
    <name evidence="1" type="ORF">OVA965_LOCUS43466</name>
    <name evidence="2" type="ORF">TMI583_LOCUS45748</name>
</gene>